<keyword evidence="3" id="KW-1185">Reference proteome</keyword>
<dbReference type="KEGG" id="nmg:Nmag_0252"/>
<accession>D3SX24</accession>
<organism evidence="1 3">
    <name type="scientific">Natrialba magadii (strain ATCC 43099 / DSM 3394 / CCM 3739 / CIP 104546 / IAM 13178 / JCM 8861 / NBRC 102185 / NCIMB 2190 / MS3)</name>
    <name type="common">Natronobacterium magadii</name>
    <dbReference type="NCBI Taxonomy" id="547559"/>
    <lineage>
        <taxon>Archaea</taxon>
        <taxon>Methanobacteriati</taxon>
        <taxon>Methanobacteriota</taxon>
        <taxon>Stenosarchaea group</taxon>
        <taxon>Halobacteria</taxon>
        <taxon>Halobacteriales</taxon>
        <taxon>Natrialbaceae</taxon>
        <taxon>Natrialba</taxon>
    </lineage>
</organism>
<dbReference type="EMBL" id="CP001932">
    <property type="protein sequence ID" value="ADD03844.1"/>
    <property type="molecule type" value="Genomic_DNA"/>
</dbReference>
<evidence type="ECO:0000313" key="4">
    <source>
        <dbReference type="Proteomes" id="UP000011543"/>
    </source>
</evidence>
<dbReference type="AlphaFoldDB" id="D3SX24"/>
<reference evidence="1 3" key="2">
    <citation type="journal article" date="2012" name="BMC Genomics">
        <title>A comparative genomics perspective on the genetic content of the alkaliphilic haloarchaeon Natrialba magadii ATCC 43099T.</title>
        <authorList>
            <person name="Siddaramappa S."/>
            <person name="Challacombe J.F."/>
            <person name="Decastro R.E."/>
            <person name="Pfeiffer F."/>
            <person name="Sastre D.E."/>
            <person name="Gimenez M.I."/>
            <person name="Paggi R.A."/>
            <person name="Detter J.C."/>
            <person name="Davenport K.W."/>
            <person name="Goodwin L.A."/>
            <person name="Kyrpides N."/>
            <person name="Tapia R."/>
            <person name="Pitluck S."/>
            <person name="Lucas S."/>
            <person name="Woyke T."/>
            <person name="Maupin-Furlow J.A."/>
        </authorList>
    </citation>
    <scope>NUCLEOTIDE SEQUENCE [LARGE SCALE GENOMIC DNA]</scope>
    <source>
        <strain evidence="1">ATCC 43099</strain>
        <strain evidence="3">ATCC 43099 / DSM 3394 / CCM 3739 / CIP 104546 / IAM 13178 / JCM 8861 / NBRC 102185 / NCIMB 2190 / MS3</strain>
    </source>
</reference>
<evidence type="ECO:0000313" key="2">
    <source>
        <dbReference type="EMBL" id="ELY33504.1"/>
    </source>
</evidence>
<evidence type="ECO:0000313" key="1">
    <source>
        <dbReference type="EMBL" id="ADD03844.1"/>
    </source>
</evidence>
<sequence length="223" mass="25738">MYYMSDVDVGIPLWVRITLERYAIERILRWEGRFNLEGDPERDAYDDMMDELREQFEAVDGGSGRFVVEITEFIDSDERMVAKIVAGSRNKHENIPVSGGFLQNWREILLSRHPPVEDIVLPVVASSPTGLWLVMPHAEQYGIEWDRDRIDAKADRLQSLDGVEPVMRGSFGGGLDVYWTENWGAYRGEYRLLDYGGVVLHGESYLRPEEYPFEDPAWDSKET</sequence>
<dbReference type="eggNOG" id="ENOG502N5NV">
    <property type="taxonomic scope" value="Archaea"/>
</dbReference>
<protein>
    <submittedName>
        <fullName evidence="1">Uncharacterized protein</fullName>
    </submittedName>
</protein>
<evidence type="ECO:0000313" key="3">
    <source>
        <dbReference type="Proteomes" id="UP000001879"/>
    </source>
</evidence>
<dbReference type="OrthoDB" id="350409at2157"/>
<dbReference type="HOGENOM" id="CLU_1237946_0_0_2"/>
<dbReference type="EMBL" id="AOHS01000009">
    <property type="protein sequence ID" value="ELY33504.1"/>
    <property type="molecule type" value="Genomic_DNA"/>
</dbReference>
<reference evidence="2 4" key="3">
    <citation type="journal article" date="2014" name="PLoS Genet.">
        <title>Phylogenetically driven sequencing of extremely halophilic archaea reveals strategies for static and dynamic osmo-response.</title>
        <authorList>
            <person name="Becker E.A."/>
            <person name="Seitzer P.M."/>
            <person name="Tritt A."/>
            <person name="Larsen D."/>
            <person name="Krusor M."/>
            <person name="Yao A.I."/>
            <person name="Wu D."/>
            <person name="Madern D."/>
            <person name="Eisen J.A."/>
            <person name="Darling A.E."/>
            <person name="Facciotti M.T."/>
        </authorList>
    </citation>
    <scope>NUCLEOTIDE SEQUENCE [LARGE SCALE GENOMIC DNA]</scope>
    <source>
        <strain evidence="4">ATCC 43099 / DSM 3394 / CCM 3739 / CIP 104546 / IAM 13178 / JCM 8861 / NBRC 102185 / NCIMB 2190 / MS3</strain>
        <strain evidence="2">MS-3</strain>
    </source>
</reference>
<reference evidence="3" key="1">
    <citation type="submission" date="2010-02" db="EMBL/GenBank/DDBJ databases">
        <title>Complete sequence of chromosome of Natrialba magadii ATCC 43099.</title>
        <authorList>
            <consortium name="US DOE Joint Genome Institute"/>
            <person name="Lucas S."/>
            <person name="Copeland A."/>
            <person name="Lapidus A."/>
            <person name="Cheng J.-F."/>
            <person name="Bruce D."/>
            <person name="Goodwin L."/>
            <person name="Pitluck S."/>
            <person name="Davenport K."/>
            <person name="Saunders E."/>
            <person name="Detter J.C."/>
            <person name="Han C."/>
            <person name="Tapia R."/>
            <person name="Land M."/>
            <person name="Hauser L."/>
            <person name="Kyrpides N."/>
            <person name="Mikhailova N."/>
            <person name="De Castro R.E."/>
            <person name="Maupin-Furlow J.A."/>
            <person name="Woyke T."/>
        </authorList>
    </citation>
    <scope>NUCLEOTIDE SEQUENCE [LARGE SCALE GENOMIC DNA]</scope>
    <source>
        <strain evidence="3">ATCC 43099 / DSM 3394 / CCM 3739 / CIP 104546 / IAM 13178 / JCM 8861 / NBRC 102185 / NCIMB 2190 / MS3</strain>
    </source>
</reference>
<dbReference type="STRING" id="547559.Nmag_0252"/>
<dbReference type="PaxDb" id="547559-Nmag_0252"/>
<reference evidence="1" key="4">
    <citation type="submission" date="2016-09" db="EMBL/GenBank/DDBJ databases">
        <authorList>
            <person name="Pfeiffer F."/>
        </authorList>
    </citation>
    <scope>NUCLEOTIDE SEQUENCE</scope>
    <source>
        <strain evidence="1">ATCC 43099</strain>
    </source>
</reference>
<name>D3SX24_NATMM</name>
<dbReference type="Proteomes" id="UP000011543">
    <property type="component" value="Unassembled WGS sequence"/>
</dbReference>
<proteinExistence type="predicted"/>
<gene>
    <name evidence="1" type="ordered locus">Nmag_0252</name>
    <name evidence="2" type="ORF">C500_01690</name>
</gene>
<dbReference type="Proteomes" id="UP000001879">
    <property type="component" value="Chromosome"/>
</dbReference>